<accession>A0A178EQ96</accession>
<gene>
    <name evidence="1" type="ORF">A7C99_6791</name>
</gene>
<comment type="caution">
    <text evidence="1">The sequence shown here is derived from an EMBL/GenBank/DDBJ whole genome shotgun (WGS) entry which is preliminary data.</text>
</comment>
<protein>
    <submittedName>
        <fullName evidence="1">Uncharacterized protein</fullName>
    </submittedName>
</protein>
<evidence type="ECO:0000313" key="1">
    <source>
        <dbReference type="EMBL" id="OAL62214.1"/>
    </source>
</evidence>
<dbReference type="EMBL" id="LHPM01000019">
    <property type="protein sequence ID" value="OAL62214.1"/>
    <property type="molecule type" value="Genomic_DNA"/>
</dbReference>
<evidence type="ECO:0000313" key="2">
    <source>
        <dbReference type="Proteomes" id="UP000243015"/>
    </source>
</evidence>
<dbReference type="VEuPathDB" id="FungiDB:TERG_03388"/>
<proteinExistence type="predicted"/>
<dbReference type="AlphaFoldDB" id="A0A178EQ96"/>
<reference evidence="1 2" key="1">
    <citation type="submission" date="2016-05" db="EMBL/GenBank/DDBJ databases">
        <title>Genome sequencing of Trichophyton rubrum CMCC(F)T1i isolated from hair.</title>
        <authorList>
            <person name="Zhan P."/>
            <person name="Tao Y."/>
            <person name="Liu W."/>
        </authorList>
    </citation>
    <scope>NUCLEOTIDE SEQUENCE [LARGE SCALE GENOMIC DNA]</scope>
    <source>
        <strain evidence="2">CMCC(F)T1i</strain>
    </source>
</reference>
<organism evidence="1 2">
    <name type="scientific">Trichophyton rubrum</name>
    <name type="common">Athlete's foot fungus</name>
    <name type="synonym">Epidermophyton rubrum</name>
    <dbReference type="NCBI Taxonomy" id="5551"/>
    <lineage>
        <taxon>Eukaryota</taxon>
        <taxon>Fungi</taxon>
        <taxon>Dikarya</taxon>
        <taxon>Ascomycota</taxon>
        <taxon>Pezizomycotina</taxon>
        <taxon>Eurotiomycetes</taxon>
        <taxon>Eurotiomycetidae</taxon>
        <taxon>Onygenales</taxon>
        <taxon>Arthrodermataceae</taxon>
        <taxon>Trichophyton</taxon>
    </lineage>
</organism>
<dbReference type="Proteomes" id="UP000243015">
    <property type="component" value="Unassembled WGS sequence"/>
</dbReference>
<sequence length="224" mass="24397">MLNDTGSLLDQFPSAAITPTLLLPVRVVFSVHLRGRLSTVGKSVEDPSSPLLLLRRDIGQGGPKKLLVLSRHVHCSNTSSCLPSRIAELKAIINNPETSDEQKINVQVAINLYGGKMQPIPRVCIQGGKVINLQKLDFSRPFWMEHGVQQFAHRVAYDLFPGGSGHQMLARMRAIPAFSLSLPLFLDITMLNDTGSDALTVFDTDLIALGIAPTYLGFGPQTQA</sequence>
<name>A0A178EQ96_TRIRU</name>